<keyword evidence="4" id="KW-1185">Reference proteome</keyword>
<sequence length="456" mass="51108">MGSGHILAIPYPAQGHVIPLLELSLCLARHGFKITFVNTEYNHKRVVSALAETNHIGDGRVHLVSLPDGLEPGEDRNNLGKLTETMLQVMPVQLTELINTINGLGGNEITGVIADENLGWALEVAAKMKIPRVAFWPAAAALLAMQFSIPNLIEQKLIDSDGTLLKSEDIKLAESVPITRTERLVWKCVGDEETEKIIFQVCLGNNKAIEVADWVICNTVYDLEAEIFSLAPRILPIGPLLARNRLENSIGHFWPEDSTCLKWLDQKAPCSVIYIAFGSFTVLDKTQFQELALGLELTGKPFLWVVRPDITEENPNNVFPLGFQERIESRGKIVGWAPQQSVLNHPSIACFVSHCGWNSTLESLSNGIRFLCWPYFADQFLNESYICDIWKVGLKLKKDKHGIVTRTEIKEKLEKLIADEDSKQRIQKLKKTVVESIKEGGQSYNNLNNFINWLKT</sequence>
<accession>A0A0A0KUF9</accession>
<dbReference type="InterPro" id="IPR002213">
    <property type="entry name" value="UDP_glucos_trans"/>
</dbReference>
<dbReference type="Gramene" id="KGN52509">
    <property type="protein sequence ID" value="KGN52509"/>
    <property type="gene ID" value="Csa_5G638465"/>
</dbReference>
<reference evidence="3 4" key="3">
    <citation type="journal article" date="2010" name="BMC Genomics">
        <title>Transcriptome sequencing and comparative analysis of cucumber flowers with different sex types.</title>
        <authorList>
            <person name="Guo S."/>
            <person name="Zheng Y."/>
            <person name="Joung J.G."/>
            <person name="Liu S."/>
            <person name="Zhang Z."/>
            <person name="Crasta O.R."/>
            <person name="Sobral B.W."/>
            <person name="Xu Y."/>
            <person name="Huang S."/>
            <person name="Fei Z."/>
        </authorList>
    </citation>
    <scope>NUCLEOTIDE SEQUENCE [LARGE SCALE GENOMIC DNA]</scope>
    <source>
        <strain evidence="4">cv. 9930</strain>
    </source>
</reference>
<dbReference type="eggNOG" id="KOG1192">
    <property type="taxonomic scope" value="Eukaryota"/>
</dbReference>
<keyword evidence="2" id="KW-0808">Transferase</keyword>
<evidence type="ECO:0000256" key="2">
    <source>
        <dbReference type="ARBA" id="ARBA00022679"/>
    </source>
</evidence>
<comment type="similarity">
    <text evidence="1">Belongs to the UDP-glycosyltransferase family.</text>
</comment>
<dbReference type="Proteomes" id="UP000029981">
    <property type="component" value="Chromosome 5"/>
</dbReference>
<reference evidence="3 4" key="4">
    <citation type="journal article" date="2011" name="BMC Genomics">
        <title>RNA-Seq improves annotation of protein-coding genes in the cucumber genome.</title>
        <authorList>
            <person name="Li Z."/>
            <person name="Zhang Z."/>
            <person name="Yan P."/>
            <person name="Huang S."/>
            <person name="Fei Z."/>
            <person name="Lin K."/>
        </authorList>
    </citation>
    <scope>NUCLEOTIDE SEQUENCE [LARGE SCALE GENOMIC DNA]</scope>
    <source>
        <strain evidence="4">cv. 9930</strain>
    </source>
</reference>
<evidence type="ECO:0000313" key="4">
    <source>
        <dbReference type="Proteomes" id="UP000029981"/>
    </source>
</evidence>
<dbReference type="PANTHER" id="PTHR11926:SF1412">
    <property type="entry name" value="UDP-GLYCOSYLTRANSFERASE 83A1-LIKE"/>
    <property type="match status" value="1"/>
</dbReference>
<dbReference type="CDD" id="cd03784">
    <property type="entry name" value="GT1_Gtf-like"/>
    <property type="match status" value="1"/>
</dbReference>
<dbReference type="AlphaFoldDB" id="A0A0A0KUF9"/>
<dbReference type="FunFam" id="3.40.50.2000:FF:000108">
    <property type="entry name" value="UDP-glycosyltransferase 83A1"/>
    <property type="match status" value="1"/>
</dbReference>
<evidence type="ECO:0000256" key="1">
    <source>
        <dbReference type="ARBA" id="ARBA00009995"/>
    </source>
</evidence>
<reference evidence="3 4" key="2">
    <citation type="journal article" date="2009" name="PLoS ONE">
        <title>An integrated genetic and cytogenetic map of the cucumber genome.</title>
        <authorList>
            <person name="Ren Y."/>
            <person name="Zhang Z."/>
            <person name="Liu J."/>
            <person name="Staub J.E."/>
            <person name="Han Y."/>
            <person name="Cheng Z."/>
            <person name="Li X."/>
            <person name="Lu J."/>
            <person name="Miao H."/>
            <person name="Kang H."/>
            <person name="Xie B."/>
            <person name="Gu X."/>
            <person name="Wang X."/>
            <person name="Du Y."/>
            <person name="Jin W."/>
            <person name="Huang S."/>
        </authorList>
    </citation>
    <scope>NUCLEOTIDE SEQUENCE [LARGE SCALE GENOMIC DNA]</scope>
    <source>
        <strain evidence="4">cv. 9930</strain>
    </source>
</reference>
<gene>
    <name evidence="3" type="ORF">Csa_5G638465</name>
</gene>
<dbReference type="EMBL" id="CM002926">
    <property type="protein sequence ID" value="KGN52509.1"/>
    <property type="molecule type" value="Genomic_DNA"/>
</dbReference>
<protein>
    <recommendedName>
        <fullName evidence="5">UDP-glucosyltransferase</fullName>
    </recommendedName>
</protein>
<reference evidence="3 4" key="1">
    <citation type="journal article" date="2009" name="Nat. Genet.">
        <title>The genome of the cucumber, Cucumis sativus L.</title>
        <authorList>
            <person name="Huang S."/>
            <person name="Li R."/>
            <person name="Zhang Z."/>
            <person name="Li L."/>
            <person name="Gu X."/>
            <person name="Fan W."/>
            <person name="Lucas W.J."/>
            <person name="Wang X."/>
            <person name="Xie B."/>
            <person name="Ni P."/>
            <person name="Ren Y."/>
            <person name="Zhu H."/>
            <person name="Li J."/>
            <person name="Lin K."/>
            <person name="Jin W."/>
            <person name="Fei Z."/>
            <person name="Li G."/>
            <person name="Staub J."/>
            <person name="Kilian A."/>
            <person name="van der Vossen E.A."/>
            <person name="Wu Y."/>
            <person name="Guo J."/>
            <person name="He J."/>
            <person name="Jia Z."/>
            <person name="Ren Y."/>
            <person name="Tian G."/>
            <person name="Lu Y."/>
            <person name="Ruan J."/>
            <person name="Qian W."/>
            <person name="Wang M."/>
            <person name="Huang Q."/>
            <person name="Li B."/>
            <person name="Xuan Z."/>
            <person name="Cao J."/>
            <person name="Asan"/>
            <person name="Wu Z."/>
            <person name="Zhang J."/>
            <person name="Cai Q."/>
            <person name="Bai Y."/>
            <person name="Zhao B."/>
            <person name="Han Y."/>
            <person name="Li Y."/>
            <person name="Li X."/>
            <person name="Wang S."/>
            <person name="Shi Q."/>
            <person name="Liu S."/>
            <person name="Cho W.K."/>
            <person name="Kim J.Y."/>
            <person name="Xu Y."/>
            <person name="Heller-Uszynska K."/>
            <person name="Miao H."/>
            <person name="Cheng Z."/>
            <person name="Zhang S."/>
            <person name="Wu J."/>
            <person name="Yang Y."/>
            <person name="Kang H."/>
            <person name="Li M."/>
            <person name="Liang H."/>
            <person name="Ren X."/>
            <person name="Shi Z."/>
            <person name="Wen M."/>
            <person name="Jian M."/>
            <person name="Yang H."/>
            <person name="Zhang G."/>
            <person name="Yang Z."/>
            <person name="Chen R."/>
            <person name="Liu S."/>
            <person name="Li J."/>
            <person name="Ma L."/>
            <person name="Liu H."/>
            <person name="Zhou Y."/>
            <person name="Zhao J."/>
            <person name="Fang X."/>
            <person name="Li G."/>
            <person name="Fang L."/>
            <person name="Li Y."/>
            <person name="Liu D."/>
            <person name="Zheng H."/>
            <person name="Zhang Y."/>
            <person name="Qin N."/>
            <person name="Li Z."/>
            <person name="Yang G."/>
            <person name="Yang S."/>
            <person name="Bolund L."/>
            <person name="Kristiansen K."/>
            <person name="Zheng H."/>
            <person name="Li S."/>
            <person name="Zhang X."/>
            <person name="Yang H."/>
            <person name="Wang J."/>
            <person name="Sun R."/>
            <person name="Zhang B."/>
            <person name="Jiang S."/>
            <person name="Wang J."/>
            <person name="Du Y."/>
            <person name="Li S."/>
        </authorList>
    </citation>
    <scope>NUCLEOTIDE SEQUENCE [LARGE SCALE GENOMIC DNA]</scope>
    <source>
        <strain evidence="4">cv. 9930</strain>
    </source>
</reference>
<evidence type="ECO:0008006" key="5">
    <source>
        <dbReference type="Google" id="ProtNLM"/>
    </source>
</evidence>
<dbReference type="GO" id="GO:0035251">
    <property type="term" value="F:UDP-glucosyltransferase activity"/>
    <property type="evidence" value="ECO:0000318"/>
    <property type="project" value="GO_Central"/>
</dbReference>
<dbReference type="FunFam" id="3.40.50.2000:FF:000061">
    <property type="entry name" value="UDP-glycosyltransferase 83A1"/>
    <property type="match status" value="1"/>
</dbReference>
<dbReference type="OMA" id="ADICIGM"/>
<organism evidence="3 4">
    <name type="scientific">Cucumis sativus</name>
    <name type="common">Cucumber</name>
    <dbReference type="NCBI Taxonomy" id="3659"/>
    <lineage>
        <taxon>Eukaryota</taxon>
        <taxon>Viridiplantae</taxon>
        <taxon>Streptophyta</taxon>
        <taxon>Embryophyta</taxon>
        <taxon>Tracheophyta</taxon>
        <taxon>Spermatophyta</taxon>
        <taxon>Magnoliopsida</taxon>
        <taxon>eudicotyledons</taxon>
        <taxon>Gunneridae</taxon>
        <taxon>Pentapetalae</taxon>
        <taxon>rosids</taxon>
        <taxon>fabids</taxon>
        <taxon>Cucurbitales</taxon>
        <taxon>Cucurbitaceae</taxon>
        <taxon>Benincaseae</taxon>
        <taxon>Cucumis</taxon>
    </lineage>
</organism>
<proteinExistence type="inferred from homology"/>
<dbReference type="Gene3D" id="3.40.50.2000">
    <property type="entry name" value="Glycogen Phosphorylase B"/>
    <property type="match status" value="2"/>
</dbReference>
<name>A0A0A0KUF9_CUCSA</name>
<dbReference type="PANTHER" id="PTHR11926">
    <property type="entry name" value="GLUCOSYL/GLUCURONOSYL TRANSFERASES"/>
    <property type="match status" value="1"/>
</dbReference>
<evidence type="ECO:0000313" key="3">
    <source>
        <dbReference type="EMBL" id="KGN52509.1"/>
    </source>
</evidence>
<dbReference type="Pfam" id="PF00201">
    <property type="entry name" value="UDPGT"/>
    <property type="match status" value="1"/>
</dbReference>
<dbReference type="SUPFAM" id="SSF53756">
    <property type="entry name" value="UDP-Glycosyltransferase/glycogen phosphorylase"/>
    <property type="match status" value="1"/>
</dbReference>